<accession>L2FBH8</accession>
<protein>
    <submittedName>
        <fullName evidence="1">Uncharacterized protein</fullName>
    </submittedName>
</protein>
<evidence type="ECO:0000313" key="2">
    <source>
        <dbReference type="Proteomes" id="UP000023795"/>
    </source>
</evidence>
<dbReference type="AlphaFoldDB" id="L2FBH8"/>
<dbReference type="InterPro" id="IPR001082">
    <property type="entry name" value="Pilin"/>
</dbReference>
<dbReference type="Proteomes" id="UP000023795">
    <property type="component" value="Unassembled WGS sequence"/>
</dbReference>
<evidence type="ECO:0000313" key="1">
    <source>
        <dbReference type="EMBL" id="ELA09798.1"/>
    </source>
</evidence>
<keyword evidence="2" id="KW-1185">Reference proteome</keyword>
<gene>
    <name evidence="1" type="ORF">MOMA_05330</name>
</gene>
<proteinExistence type="predicted"/>
<reference evidence="1 2" key="1">
    <citation type="journal article" date="2013" name="Genome Announc.">
        <title>Genome Sequence of Moraxella macacae 0408225, a Novel Bacterial Species Isolated from a Cynomolgus Macaque with Epistaxis.</title>
        <authorList>
            <person name="Ladner J.T."/>
            <person name="Whitehouse C.A."/>
            <person name="Koroleva G.I."/>
            <person name="Palacios G.F."/>
        </authorList>
    </citation>
    <scope>NUCLEOTIDE SEQUENCE [LARGE SCALE GENOMIC DNA]</scope>
    <source>
        <strain evidence="1 2">0408225</strain>
    </source>
</reference>
<dbReference type="GO" id="GO:0009289">
    <property type="term" value="C:pilus"/>
    <property type="evidence" value="ECO:0007669"/>
    <property type="project" value="InterPro"/>
</dbReference>
<comment type="caution">
    <text evidence="1">The sequence shown here is derived from an EMBL/GenBank/DDBJ whole genome shotgun (WGS) entry which is preliminary data.</text>
</comment>
<dbReference type="GO" id="GO:0007155">
    <property type="term" value="P:cell adhesion"/>
    <property type="evidence" value="ECO:0007669"/>
    <property type="project" value="InterPro"/>
</dbReference>
<dbReference type="Pfam" id="PF00114">
    <property type="entry name" value="Pilin"/>
    <property type="match status" value="1"/>
</dbReference>
<organism evidence="1 2">
    <name type="scientific">Moraxella macacae 0408225</name>
    <dbReference type="NCBI Taxonomy" id="1230338"/>
    <lineage>
        <taxon>Bacteria</taxon>
        <taxon>Pseudomonadati</taxon>
        <taxon>Pseudomonadota</taxon>
        <taxon>Gammaproteobacteria</taxon>
        <taxon>Moraxellales</taxon>
        <taxon>Moraxellaceae</taxon>
        <taxon>Moraxella</taxon>
    </lineage>
</organism>
<sequence>MLEQKPSGSTGLVCGIHYTFNKTGVSDLIAGKEIVLKLDETDGTLKLATSAGNQVSSKASSIDTKYVPNAFK</sequence>
<name>L2FBH8_9GAMM</name>
<dbReference type="EMBL" id="ANIN01000001">
    <property type="protein sequence ID" value="ELA09798.1"/>
    <property type="molecule type" value="Genomic_DNA"/>
</dbReference>
<dbReference type="Gene3D" id="3.30.700.10">
    <property type="entry name" value="Glycoprotein, Type 4 Pilin"/>
    <property type="match status" value="1"/>
</dbReference>